<dbReference type="EMBL" id="JAUUTP010000041">
    <property type="protein sequence ID" value="MDP1421461.1"/>
    <property type="molecule type" value="Genomic_DNA"/>
</dbReference>
<dbReference type="InterPro" id="IPR018719">
    <property type="entry name" value="DUF2243_membrane"/>
</dbReference>
<feature type="transmembrane region" description="Helical" evidence="1">
    <location>
        <begin position="132"/>
        <end position="155"/>
    </location>
</feature>
<accession>A0A9X8ZDU0</accession>
<sequence length="172" mass="19836">MSNTNKSLENNSNISNRSVYSSRNIWTGILFGLGLVGFIDEVVFHQLLHWHHFYDKSTTDIGLVSDGLFHAFSWFATIASSFLLADLHRKQAYWFKRWLAGVFLGGGAFQLYDGTIQHKLMELHQIRYVDNVYVYDLIWNFLAIVMIIIGATLIIRTRSRQQHGKTVAHESQ</sequence>
<reference evidence="3 4" key="1">
    <citation type="journal article" date="2019" name="Environ. Microbiol.">
        <title>An active ?-lactamase is a part of an orchestrated cell wall stress resistance network of Bacillus subtilis and related rhizosphere species.</title>
        <authorList>
            <person name="Bucher T."/>
            <person name="Keren-Paz A."/>
            <person name="Hausser J."/>
            <person name="Olender T."/>
            <person name="Cytryn E."/>
            <person name="Kolodkin-Gal I."/>
        </authorList>
    </citation>
    <scope>NUCLEOTIDE SEQUENCE [LARGE SCALE GENOMIC DNA]</scope>
    <source>
        <strain evidence="3 4">I4</strain>
    </source>
</reference>
<dbReference type="Proteomes" id="UP000309170">
    <property type="component" value="Unassembled WGS sequence"/>
</dbReference>
<dbReference type="Proteomes" id="UP001178277">
    <property type="component" value="Unassembled WGS sequence"/>
</dbReference>
<protein>
    <submittedName>
        <fullName evidence="3">DUF2243 domain-containing protein</fullName>
    </submittedName>
</protein>
<keyword evidence="1" id="KW-1133">Transmembrane helix</keyword>
<comment type="caution">
    <text evidence="3">The sequence shown here is derived from an EMBL/GenBank/DDBJ whole genome shotgun (WGS) entry which is preliminary data.</text>
</comment>
<name>A0A9X8ZDU0_9BACI</name>
<dbReference type="Pfam" id="PF10002">
    <property type="entry name" value="DUF2243"/>
    <property type="match status" value="1"/>
</dbReference>
<dbReference type="AlphaFoldDB" id="A0A9X8ZDU0"/>
<dbReference type="OrthoDB" id="5190099at2"/>
<keyword evidence="1" id="KW-0472">Membrane</keyword>
<evidence type="ECO:0000313" key="4">
    <source>
        <dbReference type="Proteomes" id="UP000309170"/>
    </source>
</evidence>
<evidence type="ECO:0000313" key="2">
    <source>
        <dbReference type="EMBL" id="MDP1421461.1"/>
    </source>
</evidence>
<evidence type="ECO:0000256" key="1">
    <source>
        <dbReference type="SAM" id="Phobius"/>
    </source>
</evidence>
<feature type="transmembrane region" description="Helical" evidence="1">
    <location>
        <begin position="94"/>
        <end position="112"/>
    </location>
</feature>
<organism evidence="3 4">
    <name type="scientific">Peribacillus simplex</name>
    <dbReference type="NCBI Taxonomy" id="1478"/>
    <lineage>
        <taxon>Bacteria</taxon>
        <taxon>Bacillati</taxon>
        <taxon>Bacillota</taxon>
        <taxon>Bacilli</taxon>
        <taxon>Bacillales</taxon>
        <taxon>Bacillaceae</taxon>
        <taxon>Peribacillus</taxon>
    </lineage>
</organism>
<evidence type="ECO:0000313" key="3">
    <source>
        <dbReference type="EMBL" id="TKH08127.1"/>
    </source>
</evidence>
<dbReference type="RefSeq" id="WP_137020876.1">
    <property type="nucleotide sequence ID" value="NZ_JAUUTP010000041.1"/>
</dbReference>
<proteinExistence type="predicted"/>
<dbReference type="EMBL" id="SZNT01000415">
    <property type="protein sequence ID" value="TKH08127.1"/>
    <property type="molecule type" value="Genomic_DNA"/>
</dbReference>
<feature type="transmembrane region" description="Helical" evidence="1">
    <location>
        <begin position="68"/>
        <end position="87"/>
    </location>
</feature>
<reference evidence="2" key="2">
    <citation type="submission" date="2023-07" db="EMBL/GenBank/DDBJ databases">
        <title>Murine gut Bacillus species.</title>
        <authorList>
            <person name="Gutman E."/>
            <person name="Hashuel R."/>
            <person name="Litvak Y."/>
        </authorList>
    </citation>
    <scope>NUCLEOTIDE SEQUENCE</scope>
    <source>
        <strain evidence="2">RU283</strain>
    </source>
</reference>
<keyword evidence="1" id="KW-0812">Transmembrane</keyword>
<gene>
    <name evidence="3" type="ORF">FC678_21235</name>
    <name evidence="2" type="ORF">Q8G35_24590</name>
</gene>
<feature type="transmembrane region" description="Helical" evidence="1">
    <location>
        <begin position="25"/>
        <end position="48"/>
    </location>
</feature>